<organism evidence="1 2">
    <name type="scientific">Araneus ventricosus</name>
    <name type="common">Orbweaver spider</name>
    <name type="synonym">Epeira ventricosa</name>
    <dbReference type="NCBI Taxonomy" id="182803"/>
    <lineage>
        <taxon>Eukaryota</taxon>
        <taxon>Metazoa</taxon>
        <taxon>Ecdysozoa</taxon>
        <taxon>Arthropoda</taxon>
        <taxon>Chelicerata</taxon>
        <taxon>Arachnida</taxon>
        <taxon>Araneae</taxon>
        <taxon>Araneomorphae</taxon>
        <taxon>Entelegynae</taxon>
        <taxon>Araneoidea</taxon>
        <taxon>Araneidae</taxon>
        <taxon>Araneus</taxon>
    </lineage>
</organism>
<accession>A0A4Y2KBT2</accession>
<evidence type="ECO:0000313" key="1">
    <source>
        <dbReference type="EMBL" id="GBM99036.1"/>
    </source>
</evidence>
<reference evidence="1 2" key="1">
    <citation type="journal article" date="2019" name="Sci. Rep.">
        <title>Orb-weaving spider Araneus ventricosus genome elucidates the spidroin gene catalogue.</title>
        <authorList>
            <person name="Kono N."/>
            <person name="Nakamura H."/>
            <person name="Ohtoshi R."/>
            <person name="Moran D.A.P."/>
            <person name="Shinohara A."/>
            <person name="Yoshida Y."/>
            <person name="Fujiwara M."/>
            <person name="Mori M."/>
            <person name="Tomita M."/>
            <person name="Arakawa K."/>
        </authorList>
    </citation>
    <scope>NUCLEOTIDE SEQUENCE [LARGE SCALE GENOMIC DNA]</scope>
</reference>
<comment type="caution">
    <text evidence="1">The sequence shown here is derived from an EMBL/GenBank/DDBJ whole genome shotgun (WGS) entry which is preliminary data.</text>
</comment>
<dbReference type="Proteomes" id="UP000499080">
    <property type="component" value="Unassembled WGS sequence"/>
</dbReference>
<dbReference type="EMBL" id="BGPR01004382">
    <property type="protein sequence ID" value="GBM99036.1"/>
    <property type="molecule type" value="Genomic_DNA"/>
</dbReference>
<evidence type="ECO:0000313" key="2">
    <source>
        <dbReference type="Proteomes" id="UP000499080"/>
    </source>
</evidence>
<keyword evidence="2" id="KW-1185">Reference proteome</keyword>
<protein>
    <submittedName>
        <fullName evidence="1">Uncharacterized protein</fullName>
    </submittedName>
</protein>
<name>A0A4Y2KBT2_ARAVE</name>
<proteinExistence type="predicted"/>
<dbReference type="AlphaFoldDB" id="A0A4Y2KBT2"/>
<sequence length="99" mass="11559">MQQLDVTLTQQGMGNMIVGTHVLQRRFGHEGIDQKVMKKKMIWVHPVSQKADNDLQLSSMVLFPVRNTHMHFRKNNTNIREAIKGLLKRSRFFPHVFCS</sequence>
<gene>
    <name evidence="1" type="ORF">AVEN_141130_1</name>
</gene>